<sequence>DPIMSSAATTNQKNELPTTVSVKLDRDNYPLWKSLVLPLIRGCKLDSYMLGTKECPDQFVTTNDTTKKINPEYEEWIARDQALLGWLRNSMAIDVATQLLHCETSKEIWDEA</sequence>
<reference evidence="1 2" key="1">
    <citation type="journal article" date="2018" name="Front. Plant Sci.">
        <title>Red Clover (Trifolium pratense) and Zigzag Clover (T. medium) - A Picture of Genomic Similarities and Differences.</title>
        <authorList>
            <person name="Dluhosova J."/>
            <person name="Istvanek J."/>
            <person name="Nedelnik J."/>
            <person name="Repkova J."/>
        </authorList>
    </citation>
    <scope>NUCLEOTIDE SEQUENCE [LARGE SCALE GENOMIC DNA]</scope>
    <source>
        <strain evidence="2">cv. 10/8</strain>
        <tissue evidence="1">Leaf</tissue>
    </source>
</reference>
<dbReference type="Proteomes" id="UP000265520">
    <property type="component" value="Unassembled WGS sequence"/>
</dbReference>
<protein>
    <submittedName>
        <fullName evidence="1">Glutamate receptor 3.6</fullName>
    </submittedName>
</protein>
<dbReference type="EMBL" id="LXQA010320938">
    <property type="protein sequence ID" value="MCI43696.1"/>
    <property type="molecule type" value="Genomic_DNA"/>
</dbReference>
<dbReference type="PANTHER" id="PTHR47481">
    <property type="match status" value="1"/>
</dbReference>
<evidence type="ECO:0000313" key="2">
    <source>
        <dbReference type="Proteomes" id="UP000265520"/>
    </source>
</evidence>
<organism evidence="1 2">
    <name type="scientific">Trifolium medium</name>
    <dbReference type="NCBI Taxonomy" id="97028"/>
    <lineage>
        <taxon>Eukaryota</taxon>
        <taxon>Viridiplantae</taxon>
        <taxon>Streptophyta</taxon>
        <taxon>Embryophyta</taxon>
        <taxon>Tracheophyta</taxon>
        <taxon>Spermatophyta</taxon>
        <taxon>Magnoliopsida</taxon>
        <taxon>eudicotyledons</taxon>
        <taxon>Gunneridae</taxon>
        <taxon>Pentapetalae</taxon>
        <taxon>rosids</taxon>
        <taxon>fabids</taxon>
        <taxon>Fabales</taxon>
        <taxon>Fabaceae</taxon>
        <taxon>Papilionoideae</taxon>
        <taxon>50 kb inversion clade</taxon>
        <taxon>NPAAA clade</taxon>
        <taxon>Hologalegina</taxon>
        <taxon>IRL clade</taxon>
        <taxon>Trifolieae</taxon>
        <taxon>Trifolium</taxon>
    </lineage>
</organism>
<keyword evidence="2" id="KW-1185">Reference proteome</keyword>
<keyword evidence="1" id="KW-0675">Receptor</keyword>
<accession>A0A392S731</accession>
<feature type="non-terminal residue" evidence="1">
    <location>
        <position position="1"/>
    </location>
</feature>
<feature type="non-terminal residue" evidence="1">
    <location>
        <position position="112"/>
    </location>
</feature>
<dbReference type="PANTHER" id="PTHR47481:SF31">
    <property type="entry name" value="OS01G0873500 PROTEIN"/>
    <property type="match status" value="1"/>
</dbReference>
<dbReference type="AlphaFoldDB" id="A0A392S731"/>
<evidence type="ECO:0000313" key="1">
    <source>
        <dbReference type="EMBL" id="MCI43696.1"/>
    </source>
</evidence>
<name>A0A392S731_9FABA</name>
<comment type="caution">
    <text evidence="1">The sequence shown here is derived from an EMBL/GenBank/DDBJ whole genome shotgun (WGS) entry which is preliminary data.</text>
</comment>
<proteinExistence type="predicted"/>